<feature type="region of interest" description="Disordered" evidence="2">
    <location>
        <begin position="1"/>
        <end position="36"/>
    </location>
</feature>
<proteinExistence type="predicted"/>
<dbReference type="EMBL" id="BKCJ011207779">
    <property type="protein sequence ID" value="GFD03861.1"/>
    <property type="molecule type" value="Genomic_DNA"/>
</dbReference>
<name>A0A699T3Z5_TANCI</name>
<feature type="coiled-coil region" evidence="1">
    <location>
        <begin position="58"/>
        <end position="85"/>
    </location>
</feature>
<evidence type="ECO:0000256" key="2">
    <source>
        <dbReference type="SAM" id="MobiDB-lite"/>
    </source>
</evidence>
<dbReference type="AlphaFoldDB" id="A0A699T3Z5"/>
<reference evidence="3" key="1">
    <citation type="journal article" date="2019" name="Sci. Rep.">
        <title>Draft genome of Tanacetum cinerariifolium, the natural source of mosquito coil.</title>
        <authorList>
            <person name="Yamashiro T."/>
            <person name="Shiraishi A."/>
            <person name="Satake H."/>
            <person name="Nakayama K."/>
        </authorList>
    </citation>
    <scope>NUCLEOTIDE SEQUENCE</scope>
</reference>
<comment type="caution">
    <text evidence="3">The sequence shown here is derived from an EMBL/GenBank/DDBJ whole genome shotgun (WGS) entry which is preliminary data.</text>
</comment>
<accession>A0A699T3Z5</accession>
<sequence>AKEKGVAFRDVKEPPRLTRSTTTLQPLPTIDPKDKGKGVLMEEELEKLEKVKRSDQGLAQIESDAELAQRIYEEELAELDKAQKER</sequence>
<organism evidence="3">
    <name type="scientific">Tanacetum cinerariifolium</name>
    <name type="common">Dalmatian daisy</name>
    <name type="synonym">Chrysanthemum cinerariifolium</name>
    <dbReference type="NCBI Taxonomy" id="118510"/>
    <lineage>
        <taxon>Eukaryota</taxon>
        <taxon>Viridiplantae</taxon>
        <taxon>Streptophyta</taxon>
        <taxon>Embryophyta</taxon>
        <taxon>Tracheophyta</taxon>
        <taxon>Spermatophyta</taxon>
        <taxon>Magnoliopsida</taxon>
        <taxon>eudicotyledons</taxon>
        <taxon>Gunneridae</taxon>
        <taxon>Pentapetalae</taxon>
        <taxon>asterids</taxon>
        <taxon>campanulids</taxon>
        <taxon>Asterales</taxon>
        <taxon>Asteraceae</taxon>
        <taxon>Asteroideae</taxon>
        <taxon>Anthemideae</taxon>
        <taxon>Anthemidinae</taxon>
        <taxon>Tanacetum</taxon>
    </lineage>
</organism>
<gene>
    <name evidence="3" type="ORF">Tci_875830</name>
</gene>
<feature type="compositionally biased region" description="Basic and acidic residues" evidence="2">
    <location>
        <begin position="1"/>
        <end position="16"/>
    </location>
</feature>
<feature type="non-terminal residue" evidence="3">
    <location>
        <position position="1"/>
    </location>
</feature>
<evidence type="ECO:0000256" key="1">
    <source>
        <dbReference type="SAM" id="Coils"/>
    </source>
</evidence>
<protein>
    <submittedName>
        <fullName evidence="3">Uncharacterized protein</fullName>
    </submittedName>
</protein>
<evidence type="ECO:0000313" key="3">
    <source>
        <dbReference type="EMBL" id="GFD03861.1"/>
    </source>
</evidence>
<keyword evidence="1" id="KW-0175">Coiled coil</keyword>